<name>M4VB09_9BACT</name>
<dbReference type="PROSITE" id="PS51918">
    <property type="entry name" value="RADICAL_SAM"/>
    <property type="match status" value="1"/>
</dbReference>
<dbReference type="Pfam" id="PF04055">
    <property type="entry name" value="Radical_SAM"/>
    <property type="match status" value="1"/>
</dbReference>
<keyword evidence="5" id="KW-0411">Iron-sulfur</keyword>
<evidence type="ECO:0000256" key="5">
    <source>
        <dbReference type="ARBA" id="ARBA00023014"/>
    </source>
</evidence>
<keyword evidence="3" id="KW-0479">Metal-binding</keyword>
<accession>M4VB09</accession>
<dbReference type="GO" id="GO:0051536">
    <property type="term" value="F:iron-sulfur cluster binding"/>
    <property type="evidence" value="ECO:0007669"/>
    <property type="project" value="UniProtKB-KW"/>
</dbReference>
<dbReference type="STRING" id="1184267.A11Q_2351"/>
<feature type="domain" description="Radical SAM core" evidence="6">
    <location>
        <begin position="383"/>
        <end position="635"/>
    </location>
</feature>
<dbReference type="NCBIfam" id="NF033640">
    <property type="entry name" value="N_Twi_rSAM"/>
    <property type="match status" value="1"/>
</dbReference>
<evidence type="ECO:0000256" key="3">
    <source>
        <dbReference type="ARBA" id="ARBA00022723"/>
    </source>
</evidence>
<dbReference type="SFLD" id="SFLDS00029">
    <property type="entry name" value="Radical_SAM"/>
    <property type="match status" value="1"/>
</dbReference>
<dbReference type="eggNOG" id="COG0535">
    <property type="taxonomic scope" value="Bacteria"/>
</dbReference>
<dbReference type="InterPro" id="IPR058240">
    <property type="entry name" value="rSAM_sf"/>
</dbReference>
<dbReference type="InterPro" id="IPR013785">
    <property type="entry name" value="Aldolase_TIM"/>
</dbReference>
<keyword evidence="8" id="KW-1185">Reference proteome</keyword>
<protein>
    <recommendedName>
        <fullName evidence="6">Radical SAM core domain-containing protein</fullName>
    </recommendedName>
</protein>
<dbReference type="GO" id="GO:0046872">
    <property type="term" value="F:metal ion binding"/>
    <property type="evidence" value="ECO:0007669"/>
    <property type="project" value="UniProtKB-KW"/>
</dbReference>
<evidence type="ECO:0000259" key="6">
    <source>
        <dbReference type="PROSITE" id="PS51918"/>
    </source>
</evidence>
<dbReference type="Gene3D" id="3.20.20.70">
    <property type="entry name" value="Aldolase class I"/>
    <property type="match status" value="1"/>
</dbReference>
<dbReference type="EMBL" id="CP003537">
    <property type="protein sequence ID" value="AGH96567.1"/>
    <property type="molecule type" value="Genomic_DNA"/>
</dbReference>
<evidence type="ECO:0000313" key="8">
    <source>
        <dbReference type="Proteomes" id="UP000012040"/>
    </source>
</evidence>
<dbReference type="SUPFAM" id="SSF102114">
    <property type="entry name" value="Radical SAM enzymes"/>
    <property type="match status" value="1"/>
</dbReference>
<organism evidence="7 8">
    <name type="scientific">Pseudobdellovibrio exovorus JSS</name>
    <dbReference type="NCBI Taxonomy" id="1184267"/>
    <lineage>
        <taxon>Bacteria</taxon>
        <taxon>Pseudomonadati</taxon>
        <taxon>Bdellovibrionota</taxon>
        <taxon>Bdellovibrionia</taxon>
        <taxon>Bdellovibrionales</taxon>
        <taxon>Pseudobdellovibrionaceae</taxon>
        <taxon>Pseudobdellovibrio</taxon>
    </lineage>
</organism>
<proteinExistence type="predicted"/>
<dbReference type="HOGENOM" id="CLU_385744_0_0_7"/>
<evidence type="ECO:0000256" key="2">
    <source>
        <dbReference type="ARBA" id="ARBA00022691"/>
    </source>
</evidence>
<gene>
    <name evidence="7" type="ORF">A11Q_2351</name>
</gene>
<dbReference type="KEGG" id="bex:A11Q_2351"/>
<dbReference type="Proteomes" id="UP000012040">
    <property type="component" value="Chromosome"/>
</dbReference>
<dbReference type="AlphaFoldDB" id="M4VB09"/>
<dbReference type="PATRIC" id="fig|1184267.3.peg.2384"/>
<dbReference type="RefSeq" id="WP_015471057.1">
    <property type="nucleotide sequence ID" value="NC_020813.1"/>
</dbReference>
<evidence type="ECO:0000313" key="7">
    <source>
        <dbReference type="EMBL" id="AGH96567.1"/>
    </source>
</evidence>
<dbReference type="OrthoDB" id="9763993at2"/>
<reference evidence="7 8" key="1">
    <citation type="journal article" date="2013" name="ISME J.">
        <title>By their genes ye shall know them: genomic signatures of predatory bacteria.</title>
        <authorList>
            <person name="Pasternak Z."/>
            <person name="Pietrokovski S."/>
            <person name="Rotem O."/>
            <person name="Gophna U."/>
            <person name="Lurie-Weinberger M.N."/>
            <person name="Jurkevitch E."/>
        </authorList>
    </citation>
    <scope>NUCLEOTIDE SEQUENCE [LARGE SCALE GENOMIC DNA]</scope>
    <source>
        <strain evidence="7 8">JSS</strain>
    </source>
</reference>
<evidence type="ECO:0000256" key="1">
    <source>
        <dbReference type="ARBA" id="ARBA00001966"/>
    </source>
</evidence>
<keyword evidence="4" id="KW-0408">Iron</keyword>
<sequence>MKQAIIDIQENLLSFSEIEKKLASDFESRDSQEYLINLPLGVLLNSDLKSASQLVKLLRNKPQIQIKTKIPPSQAYLDFFAIGGNEERFWQVLSVFLEGHEQLTWNLDYELDLISIYNFSFNLEKILDLNGRFKRSGFSDHNRVLPICINFVEKTQAPWMLLKEGTEEVLGQLQILKDFLSQRLSSERAHLTGYQSSDVDHVEAIHHQSLNGISLPEKRKLNINTCLALLKKEQEDGKSFLYSFPFLKDFWDYCAQFDPQITEKTLVATKNQLNKVSPTFCLAKWTTTTLHLESGTTHSCHHPPVHKIPTQKLDENFSSLHNTDYKIKQRKMMIQGKRPSECDYCWNIEDLKSNEVSDRIIKSAAPYSLNQFETIVKNPYSEKINPRYIEISFSNKCQFKCSYCSADYSSTWAEELNKFGNYQTMSGASTKEIIKEEDNKYVQTFWKWWPHLKDDIHTLRITGGEPLLSPSTFKVLESLVEEPIPNMSLSINTNLGAPPVLVDKFIDLCREVYEKKSVKTVEVFTSIDAFGPRAEYIRHGLKNEYFWQNLEKLLQSVPQMKVYIMCTFNALSITSFKDLLKKVMEVNLRQRHARRIFPLDIDFAYLRHPEYQTVKVLPSEYQGYLEDIVHYIEENHWLNSGSTEMGFLDHHVIKMKRIQEWMRQPVSDSFLHTQRSRFYQFFSEHDRRRQTNFVQTFPEMKEFWELCQRHHERGLI</sequence>
<dbReference type="InterPro" id="IPR007197">
    <property type="entry name" value="rSAM"/>
</dbReference>
<dbReference type="GO" id="GO:0003824">
    <property type="term" value="F:catalytic activity"/>
    <property type="evidence" value="ECO:0007669"/>
    <property type="project" value="InterPro"/>
</dbReference>
<keyword evidence="2" id="KW-0949">S-adenosyl-L-methionine</keyword>
<evidence type="ECO:0000256" key="4">
    <source>
        <dbReference type="ARBA" id="ARBA00023004"/>
    </source>
</evidence>
<comment type="cofactor">
    <cofactor evidence="1">
        <name>[4Fe-4S] cluster</name>
        <dbReference type="ChEBI" id="CHEBI:49883"/>
    </cofactor>
</comment>